<evidence type="ECO:0000256" key="1">
    <source>
        <dbReference type="ARBA" id="ARBA00022475"/>
    </source>
</evidence>
<keyword evidence="1" id="KW-1003">Cell membrane</keyword>
<proteinExistence type="predicted"/>
<evidence type="ECO:0000256" key="5">
    <source>
        <dbReference type="ARBA" id="ARBA00023288"/>
    </source>
</evidence>
<feature type="region of interest" description="Disordered" evidence="6">
    <location>
        <begin position="1"/>
        <end position="27"/>
    </location>
</feature>
<dbReference type="SUPFAM" id="SSF53850">
    <property type="entry name" value="Periplasmic binding protein-like II"/>
    <property type="match status" value="1"/>
</dbReference>
<keyword evidence="7" id="KW-0762">Sugar transport</keyword>
<dbReference type="EMBL" id="JACCBB010000002">
    <property type="protein sequence ID" value="NYD25182.1"/>
    <property type="molecule type" value="Genomic_DNA"/>
</dbReference>
<dbReference type="PROSITE" id="PS51318">
    <property type="entry name" value="TAT"/>
    <property type="match status" value="1"/>
</dbReference>
<accession>A0A7Y9DQX1</accession>
<keyword evidence="8" id="KW-1185">Reference proteome</keyword>
<keyword evidence="3" id="KW-0472">Membrane</keyword>
<dbReference type="AlphaFoldDB" id="A0A7Y9DQX1"/>
<gene>
    <name evidence="7" type="ORF">BJ968_004791</name>
</gene>
<protein>
    <submittedName>
        <fullName evidence="7">Multiple sugar transport system substrate-binding protein</fullName>
    </submittedName>
</protein>
<comment type="caution">
    <text evidence="7">The sequence shown here is derived from an EMBL/GenBank/DDBJ whole genome shotgun (WGS) entry which is preliminary data.</text>
</comment>
<name>A0A7Y9DQX1_9ACTN</name>
<dbReference type="InterPro" id="IPR006311">
    <property type="entry name" value="TAT_signal"/>
</dbReference>
<keyword evidence="2" id="KW-0732">Signal</keyword>
<keyword evidence="5" id="KW-0449">Lipoprotein</keyword>
<evidence type="ECO:0000256" key="6">
    <source>
        <dbReference type="SAM" id="MobiDB-lite"/>
    </source>
</evidence>
<dbReference type="Gene3D" id="3.40.190.10">
    <property type="entry name" value="Periplasmic binding protein-like II"/>
    <property type="match status" value="1"/>
</dbReference>
<dbReference type="Proteomes" id="UP000521922">
    <property type="component" value="Unassembled WGS sequence"/>
</dbReference>
<reference evidence="7 8" key="1">
    <citation type="submission" date="2020-07" db="EMBL/GenBank/DDBJ databases">
        <title>Sequencing the genomes of 1000 actinobacteria strains.</title>
        <authorList>
            <person name="Klenk H.-P."/>
        </authorList>
    </citation>
    <scope>NUCLEOTIDE SEQUENCE [LARGE SCALE GENOMIC DNA]</scope>
    <source>
        <strain evidence="7 8">DSM 7487</strain>
    </source>
</reference>
<dbReference type="InterPro" id="IPR006059">
    <property type="entry name" value="SBP"/>
</dbReference>
<evidence type="ECO:0000256" key="4">
    <source>
        <dbReference type="ARBA" id="ARBA00023139"/>
    </source>
</evidence>
<evidence type="ECO:0000313" key="8">
    <source>
        <dbReference type="Proteomes" id="UP000521922"/>
    </source>
</evidence>
<keyword evidence="7" id="KW-0813">Transport</keyword>
<dbReference type="PANTHER" id="PTHR43649:SF33">
    <property type="entry name" value="POLYGALACTURONAN_RHAMNOGALACTURONAN-BINDING PROTEIN YTCQ"/>
    <property type="match status" value="1"/>
</dbReference>
<dbReference type="RefSeq" id="WP_179757401.1">
    <property type="nucleotide sequence ID" value="NZ_BAAAGN010000024.1"/>
</dbReference>
<evidence type="ECO:0000256" key="2">
    <source>
        <dbReference type="ARBA" id="ARBA00022729"/>
    </source>
</evidence>
<dbReference type="Pfam" id="PF01547">
    <property type="entry name" value="SBP_bac_1"/>
    <property type="match status" value="1"/>
</dbReference>
<organism evidence="7 8">
    <name type="scientific">Kineococcus aurantiacus</name>
    <dbReference type="NCBI Taxonomy" id="37633"/>
    <lineage>
        <taxon>Bacteria</taxon>
        <taxon>Bacillati</taxon>
        <taxon>Actinomycetota</taxon>
        <taxon>Actinomycetes</taxon>
        <taxon>Kineosporiales</taxon>
        <taxon>Kineosporiaceae</taxon>
        <taxon>Kineococcus</taxon>
    </lineage>
</organism>
<sequence length="464" mass="48844">MTHQPQPSPHRTTSSATGSFTNRRSATSRRTFLAGAAATAGLTATACSSGDDSAAGGSGGDSGPVTLQFWTYSLKGGDPAAQAIIERYHELNPDVTVKLSEVGGTPETASKLLAADRADTAPDVVQIEYRALPSLVVAGVVADLTKQVSSSKAGAQDNIWSLCTLDDTVYGVPQDIGPMMFTYRKDLFDQYGVKVPTTWAEYAAAAEAIHTADPSVYIASFAATQFEFFAAHAAQAGAKWWSNDGETWTVSLTDDASLATADFWQDLVRRDLVTVQPLLTPEWNAQVNAGKILSWAAAAWAPSVLYSVAPDTAGKWESAPLPQWTPGDSAVPFLGGSTYLVPAKSKHADAAAKFAAWLGASDEGSKLLLTLDIYPGGNGGREATLKSAPPRLMPQQTDFYQIADQVIDDTTITQTWGPNVNVASSTFGDALNEAALGGGSFRDVYASTQAAIIADLKKSGFTVS</sequence>
<dbReference type="InterPro" id="IPR050490">
    <property type="entry name" value="Bact_solute-bd_prot1"/>
</dbReference>
<keyword evidence="4" id="KW-0564">Palmitate</keyword>
<dbReference type="PANTHER" id="PTHR43649">
    <property type="entry name" value="ARABINOSE-BINDING PROTEIN-RELATED"/>
    <property type="match status" value="1"/>
</dbReference>
<evidence type="ECO:0000313" key="7">
    <source>
        <dbReference type="EMBL" id="NYD25182.1"/>
    </source>
</evidence>
<evidence type="ECO:0000256" key="3">
    <source>
        <dbReference type="ARBA" id="ARBA00023136"/>
    </source>
</evidence>